<dbReference type="InterPro" id="IPR001412">
    <property type="entry name" value="aa-tRNA-synth_I_CS"/>
</dbReference>
<comment type="subunit">
    <text evidence="8">Monomer.</text>
</comment>
<dbReference type="Gene3D" id="1.10.1160.10">
    <property type="entry name" value="Glutamyl-trna Synthetase, Domain 2"/>
    <property type="match status" value="1"/>
</dbReference>
<dbReference type="Proteomes" id="UP000671862">
    <property type="component" value="Chromosome"/>
</dbReference>
<dbReference type="Gene3D" id="3.40.50.620">
    <property type="entry name" value="HUPs"/>
    <property type="match status" value="1"/>
</dbReference>
<keyword evidence="5 8" id="KW-0067">ATP-binding</keyword>
<keyword evidence="7 8" id="KW-0030">Aminoacyl-tRNA synthetase</keyword>
<dbReference type="InterPro" id="IPR049940">
    <property type="entry name" value="GluQ/Sye"/>
</dbReference>
<dbReference type="InterPro" id="IPR014729">
    <property type="entry name" value="Rossmann-like_a/b/a_fold"/>
</dbReference>
<dbReference type="Pfam" id="PF00749">
    <property type="entry name" value="tRNA-synt_1c"/>
    <property type="match status" value="1"/>
</dbReference>
<organism evidence="11 12">
    <name type="scientific">Thermosipho ferrireducens</name>
    <dbReference type="NCBI Taxonomy" id="2571116"/>
    <lineage>
        <taxon>Bacteria</taxon>
        <taxon>Thermotogati</taxon>
        <taxon>Thermotogota</taxon>
        <taxon>Thermotogae</taxon>
        <taxon>Thermotogales</taxon>
        <taxon>Fervidobacteriaceae</taxon>
        <taxon>Thermosipho</taxon>
    </lineage>
</organism>
<dbReference type="CDD" id="cd00808">
    <property type="entry name" value="GluRS_core"/>
    <property type="match status" value="1"/>
</dbReference>
<dbReference type="InterPro" id="IPR000924">
    <property type="entry name" value="Glu/Gln-tRNA-synth"/>
</dbReference>
<dbReference type="HAMAP" id="MF_00022">
    <property type="entry name" value="Glu_tRNA_synth_type1"/>
    <property type="match status" value="1"/>
</dbReference>
<dbReference type="InterPro" id="IPR020751">
    <property type="entry name" value="aa-tRNA-synth_I_codon-bd_sub2"/>
</dbReference>
<keyword evidence="2 8" id="KW-0963">Cytoplasm</keyword>
<keyword evidence="12" id="KW-1185">Reference proteome</keyword>
<dbReference type="Gene3D" id="1.10.10.350">
    <property type="match status" value="1"/>
</dbReference>
<evidence type="ECO:0000256" key="7">
    <source>
        <dbReference type="ARBA" id="ARBA00023146"/>
    </source>
</evidence>
<name>A0ABX7S7M4_9BACT</name>
<dbReference type="PRINTS" id="PR00987">
    <property type="entry name" value="TRNASYNTHGLU"/>
</dbReference>
<feature type="short sequence motif" description="'HIGH' region" evidence="8">
    <location>
        <begin position="8"/>
        <end position="18"/>
    </location>
</feature>
<comment type="caution">
    <text evidence="8">Lacks conserved residue(s) required for the propagation of feature annotation.</text>
</comment>
<dbReference type="SUPFAM" id="SSF48163">
    <property type="entry name" value="An anticodon-binding domain of class I aminoacyl-tRNA synthetases"/>
    <property type="match status" value="1"/>
</dbReference>
<dbReference type="InterPro" id="IPR045462">
    <property type="entry name" value="aa-tRNA-synth_I_cd-bd"/>
</dbReference>
<evidence type="ECO:0000259" key="10">
    <source>
        <dbReference type="Pfam" id="PF19269"/>
    </source>
</evidence>
<evidence type="ECO:0000259" key="9">
    <source>
        <dbReference type="Pfam" id="PF00749"/>
    </source>
</evidence>
<dbReference type="Gene3D" id="3.90.800.10">
    <property type="entry name" value="Glutamyl-tRNA Synthetase, Domain 3"/>
    <property type="match status" value="1"/>
</dbReference>
<feature type="binding site" evidence="8">
    <location>
        <position position="234"/>
    </location>
    <ligand>
        <name>ATP</name>
        <dbReference type="ChEBI" id="CHEBI:30616"/>
    </ligand>
</feature>
<dbReference type="Pfam" id="PF19269">
    <property type="entry name" value="Anticodon_2"/>
    <property type="match status" value="1"/>
</dbReference>
<dbReference type="InterPro" id="IPR020061">
    <property type="entry name" value="Glu_tRNA_lig_a-bdl"/>
</dbReference>
<dbReference type="EMBL" id="CP071446">
    <property type="protein sequence ID" value="QTA38219.1"/>
    <property type="molecule type" value="Genomic_DNA"/>
</dbReference>
<dbReference type="NCBIfam" id="TIGR00464">
    <property type="entry name" value="gltX_bact"/>
    <property type="match status" value="1"/>
</dbReference>
<dbReference type="InterPro" id="IPR008925">
    <property type="entry name" value="aa_tRNA-synth_I_cd-bd_sf"/>
</dbReference>
<comment type="catalytic activity">
    <reaction evidence="8">
        <text>tRNA(Glu) + L-glutamate + ATP = L-glutamyl-tRNA(Glu) + AMP + diphosphate</text>
        <dbReference type="Rhea" id="RHEA:23540"/>
        <dbReference type="Rhea" id="RHEA-COMP:9663"/>
        <dbReference type="Rhea" id="RHEA-COMP:9680"/>
        <dbReference type="ChEBI" id="CHEBI:29985"/>
        <dbReference type="ChEBI" id="CHEBI:30616"/>
        <dbReference type="ChEBI" id="CHEBI:33019"/>
        <dbReference type="ChEBI" id="CHEBI:78442"/>
        <dbReference type="ChEBI" id="CHEBI:78520"/>
        <dbReference type="ChEBI" id="CHEBI:456215"/>
        <dbReference type="EC" id="6.1.1.17"/>
    </reaction>
</comment>
<dbReference type="GO" id="GO:0004818">
    <property type="term" value="F:glutamate-tRNA ligase activity"/>
    <property type="evidence" value="ECO:0007669"/>
    <property type="project" value="UniProtKB-EC"/>
</dbReference>
<protein>
    <recommendedName>
        <fullName evidence="8">Glutamate--tRNA ligase</fullName>
        <ecNumber evidence="8">6.1.1.17</ecNumber>
    </recommendedName>
    <alternativeName>
        <fullName evidence="8">Glutamyl-tRNA synthetase</fullName>
        <shortName evidence="8">GluRS</shortName>
    </alternativeName>
</protein>
<comment type="subcellular location">
    <subcellularLocation>
        <location evidence="8">Cytoplasm</location>
    </subcellularLocation>
</comment>
<keyword evidence="3 8" id="KW-0436">Ligase</keyword>
<reference evidence="11 12" key="1">
    <citation type="submission" date="2021-03" db="EMBL/GenBank/DDBJ databases">
        <title>Thermosipho ferrireducens sp.nov., an anaerobic thermophilic iron-reducing bacterium isolated from a deep-sea hydrothermal sulfide deposits.</title>
        <authorList>
            <person name="Zeng X."/>
            <person name="Chen Y."/>
            <person name="Shao Z."/>
        </authorList>
    </citation>
    <scope>NUCLEOTIDE SEQUENCE [LARGE SCALE GENOMIC DNA]</scope>
    <source>
        <strain evidence="11 12">JL129W03</strain>
    </source>
</reference>
<accession>A0ABX7S7M4</accession>
<dbReference type="InterPro" id="IPR004527">
    <property type="entry name" value="Glu-tRNA-ligase_bac/mito"/>
</dbReference>
<dbReference type="EC" id="6.1.1.17" evidence="8"/>
<dbReference type="InterPro" id="IPR020058">
    <property type="entry name" value="Glu/Gln-tRNA-synth_Ib_cat-dom"/>
</dbReference>
<evidence type="ECO:0000313" key="12">
    <source>
        <dbReference type="Proteomes" id="UP000671862"/>
    </source>
</evidence>
<comment type="function">
    <text evidence="8">Catalyzes the attachment of glutamate to tRNA(Glu) in a two-step reaction: glutamate is first activated by ATP to form Glu-AMP and then transferred to the acceptor end of tRNA(Glu).</text>
</comment>
<evidence type="ECO:0000256" key="8">
    <source>
        <dbReference type="HAMAP-Rule" id="MF_00022"/>
    </source>
</evidence>
<evidence type="ECO:0000256" key="1">
    <source>
        <dbReference type="ARBA" id="ARBA00007894"/>
    </source>
</evidence>
<dbReference type="RefSeq" id="WP_207566939.1">
    <property type="nucleotide sequence ID" value="NZ_CP071446.1"/>
</dbReference>
<feature type="domain" description="Aminoacyl-tRNA synthetase class I anticodon-binding" evidence="10">
    <location>
        <begin position="316"/>
        <end position="456"/>
    </location>
</feature>
<evidence type="ECO:0000256" key="3">
    <source>
        <dbReference type="ARBA" id="ARBA00022598"/>
    </source>
</evidence>
<dbReference type="PANTHER" id="PTHR43311:SF2">
    <property type="entry name" value="GLUTAMATE--TRNA LIGASE, MITOCHONDRIAL-RELATED"/>
    <property type="match status" value="1"/>
</dbReference>
<feature type="short sequence motif" description="'KMSKS' region" evidence="8">
    <location>
        <begin position="231"/>
        <end position="235"/>
    </location>
</feature>
<comment type="similarity">
    <text evidence="1 8">Belongs to the class-I aminoacyl-tRNA synthetase family. Glutamate--tRNA ligase type 1 subfamily.</text>
</comment>
<dbReference type="InterPro" id="IPR020752">
    <property type="entry name" value="Glu-tRNA-synth_I_codon-bd_sub1"/>
</dbReference>
<evidence type="ECO:0000256" key="4">
    <source>
        <dbReference type="ARBA" id="ARBA00022741"/>
    </source>
</evidence>
<dbReference type="InterPro" id="IPR033910">
    <property type="entry name" value="GluRS_core"/>
</dbReference>
<evidence type="ECO:0000256" key="2">
    <source>
        <dbReference type="ARBA" id="ARBA00022490"/>
    </source>
</evidence>
<dbReference type="PANTHER" id="PTHR43311">
    <property type="entry name" value="GLUTAMATE--TRNA LIGASE"/>
    <property type="match status" value="1"/>
</dbReference>
<evidence type="ECO:0000256" key="6">
    <source>
        <dbReference type="ARBA" id="ARBA00022917"/>
    </source>
</evidence>
<proteinExistence type="inferred from homology"/>
<evidence type="ECO:0000256" key="5">
    <source>
        <dbReference type="ARBA" id="ARBA00022840"/>
    </source>
</evidence>
<dbReference type="PROSITE" id="PS00178">
    <property type="entry name" value="AA_TRNA_LIGASE_I"/>
    <property type="match status" value="1"/>
</dbReference>
<keyword evidence="6 8" id="KW-0648">Protein biosynthesis</keyword>
<evidence type="ECO:0000313" key="11">
    <source>
        <dbReference type="EMBL" id="QTA38219.1"/>
    </source>
</evidence>
<sequence length="466" mass="54530">MVRVRFAPSPTGYLHVGGARTALFNWLYAKKMKGKFILRIEDTDITRSTKESEKLIMDALKWLGLNWDEGPDLGGPYGPYRQSKRKEIYQKYAKKLIEMGKAYYEIYEPGNTEKPIKRTEQFPAEEIKNGYSVVIKFRVPPGTTSFRDLLKGEMVFENRYYDDFIIIKSNGYPTYNFAVVIDDYLMEITHVFRGEDHLSNTPKQIMIYDAFGWKIPEFMHIPLILGQDRSPLSKRHGATSVDHFRKEGTLRDALLNYLAILGWSTEEEIFKVAQKVEEFYPEKISNKGVIFDYKKLEWLSGQHLRKKDVEEVFKEFVEYLLFINEDMNLASDEYSRNVISICREKVNTYKQLLDISRPFFCDDYDYEEAYVEKFLNKEFSKKVLTTAYEYFSQLEDYSIENVEKVLRSIAKELELGTKKVFQTIRGAVTGKLVTPGLFETIHVLGKEKTLKRIKRTVHFMETLAEG</sequence>
<feature type="domain" description="Glutamyl/glutaminyl-tRNA synthetase class Ib catalytic" evidence="9">
    <location>
        <begin position="1"/>
        <end position="298"/>
    </location>
</feature>
<keyword evidence="4 8" id="KW-0547">Nucleotide-binding</keyword>
<gene>
    <name evidence="8" type="primary">gltX</name>
    <name evidence="11" type="ORF">JYK00_01365</name>
</gene>
<dbReference type="SUPFAM" id="SSF52374">
    <property type="entry name" value="Nucleotidylyl transferase"/>
    <property type="match status" value="1"/>
</dbReference>
<dbReference type="Gene3D" id="1.10.8.70">
    <property type="entry name" value="Glutamate-tRNA synthetase, class I, anticodon-binding domain 1"/>
    <property type="match status" value="1"/>
</dbReference>